<evidence type="ECO:0000259" key="3">
    <source>
        <dbReference type="Pfam" id="PF07714"/>
    </source>
</evidence>
<dbReference type="OrthoDB" id="8891264at2759"/>
<evidence type="ECO:0000313" key="4">
    <source>
        <dbReference type="EMBL" id="PWA49446.1"/>
    </source>
</evidence>
<accession>A0A2U1LKC5</accession>
<dbReference type="Pfam" id="PF07714">
    <property type="entry name" value="PK_Tyr_Ser-Thr"/>
    <property type="match status" value="1"/>
</dbReference>
<dbReference type="STRING" id="35608.A0A2U1LKC5"/>
<organism evidence="4 5">
    <name type="scientific">Artemisia annua</name>
    <name type="common">Sweet wormwood</name>
    <dbReference type="NCBI Taxonomy" id="35608"/>
    <lineage>
        <taxon>Eukaryota</taxon>
        <taxon>Viridiplantae</taxon>
        <taxon>Streptophyta</taxon>
        <taxon>Embryophyta</taxon>
        <taxon>Tracheophyta</taxon>
        <taxon>Spermatophyta</taxon>
        <taxon>Magnoliopsida</taxon>
        <taxon>eudicotyledons</taxon>
        <taxon>Gunneridae</taxon>
        <taxon>Pentapetalae</taxon>
        <taxon>asterids</taxon>
        <taxon>campanulids</taxon>
        <taxon>Asterales</taxon>
        <taxon>Asteraceae</taxon>
        <taxon>Asteroideae</taxon>
        <taxon>Anthemideae</taxon>
        <taxon>Artemisiinae</taxon>
        <taxon>Artemisia</taxon>
    </lineage>
</organism>
<comment type="subcellular location">
    <subcellularLocation>
        <location evidence="1">Membrane</location>
        <topology evidence="1">Single-pass type I membrane protein</topology>
    </subcellularLocation>
</comment>
<feature type="domain" description="Serine-threonine/tyrosine-protein kinase catalytic" evidence="3">
    <location>
        <begin position="148"/>
        <end position="189"/>
    </location>
</feature>
<proteinExistence type="predicted"/>
<dbReference type="PANTHER" id="PTHR48006">
    <property type="entry name" value="LEUCINE-RICH REPEAT-CONTAINING PROTEIN DDB_G0281931-RELATED"/>
    <property type="match status" value="1"/>
</dbReference>
<evidence type="ECO:0000313" key="5">
    <source>
        <dbReference type="Proteomes" id="UP000245207"/>
    </source>
</evidence>
<reference evidence="4 5" key="1">
    <citation type="journal article" date="2018" name="Mol. Plant">
        <title>The genome of Artemisia annua provides insight into the evolution of Asteraceae family and artemisinin biosynthesis.</title>
        <authorList>
            <person name="Shen Q."/>
            <person name="Zhang L."/>
            <person name="Liao Z."/>
            <person name="Wang S."/>
            <person name="Yan T."/>
            <person name="Shi P."/>
            <person name="Liu M."/>
            <person name="Fu X."/>
            <person name="Pan Q."/>
            <person name="Wang Y."/>
            <person name="Lv Z."/>
            <person name="Lu X."/>
            <person name="Zhang F."/>
            <person name="Jiang W."/>
            <person name="Ma Y."/>
            <person name="Chen M."/>
            <person name="Hao X."/>
            <person name="Li L."/>
            <person name="Tang Y."/>
            <person name="Lv G."/>
            <person name="Zhou Y."/>
            <person name="Sun X."/>
            <person name="Brodelius P.E."/>
            <person name="Rose J.K.C."/>
            <person name="Tang K."/>
        </authorList>
    </citation>
    <scope>NUCLEOTIDE SEQUENCE [LARGE SCALE GENOMIC DNA]</scope>
    <source>
        <strain evidence="5">cv. Huhao1</strain>
        <tissue evidence="4">Leaf</tissue>
    </source>
</reference>
<keyword evidence="4" id="KW-0808">Transferase</keyword>
<dbReference type="GO" id="GO:0030246">
    <property type="term" value="F:carbohydrate binding"/>
    <property type="evidence" value="ECO:0007669"/>
    <property type="project" value="UniProtKB-KW"/>
</dbReference>
<dbReference type="InterPro" id="IPR001245">
    <property type="entry name" value="Ser-Thr/Tyr_kinase_cat_dom"/>
</dbReference>
<protein>
    <submittedName>
        <fullName evidence="4">Protein kinase-like domain, Concanavalin A-like lectin/glucanase domain protein</fullName>
    </submittedName>
</protein>
<evidence type="ECO:0000256" key="2">
    <source>
        <dbReference type="SAM" id="MobiDB-lite"/>
    </source>
</evidence>
<keyword evidence="5" id="KW-1185">Reference proteome</keyword>
<keyword evidence="4" id="KW-0430">Lectin</keyword>
<gene>
    <name evidence="4" type="ORF">CTI12_AA481680</name>
</gene>
<dbReference type="EMBL" id="PKPP01008923">
    <property type="protein sequence ID" value="PWA49446.1"/>
    <property type="molecule type" value="Genomic_DNA"/>
</dbReference>
<dbReference type="SUPFAM" id="SSF56112">
    <property type="entry name" value="Protein kinase-like (PK-like)"/>
    <property type="match status" value="1"/>
</dbReference>
<dbReference type="GO" id="GO:0004672">
    <property type="term" value="F:protein kinase activity"/>
    <property type="evidence" value="ECO:0007669"/>
    <property type="project" value="InterPro"/>
</dbReference>
<evidence type="ECO:0000256" key="1">
    <source>
        <dbReference type="ARBA" id="ARBA00004479"/>
    </source>
</evidence>
<dbReference type="InterPro" id="IPR011009">
    <property type="entry name" value="Kinase-like_dom_sf"/>
</dbReference>
<keyword evidence="4" id="KW-0418">Kinase</keyword>
<dbReference type="Gene3D" id="3.30.200.20">
    <property type="entry name" value="Phosphorylase Kinase, domain 1"/>
    <property type="match status" value="1"/>
</dbReference>
<comment type="caution">
    <text evidence="4">The sequence shown here is derived from an EMBL/GenBank/DDBJ whole genome shotgun (WGS) entry which is preliminary data.</text>
</comment>
<dbReference type="InterPro" id="IPR051824">
    <property type="entry name" value="LRR_Rcpt-Like_S/T_Kinase"/>
</dbReference>
<name>A0A2U1LKC5_ARTAN</name>
<dbReference type="Proteomes" id="UP000245207">
    <property type="component" value="Unassembled WGS sequence"/>
</dbReference>
<feature type="region of interest" description="Disordered" evidence="2">
    <location>
        <begin position="1"/>
        <end position="22"/>
    </location>
</feature>
<dbReference type="AlphaFoldDB" id="A0A2U1LKC5"/>
<sequence length="194" mass="21860">MTGRKEKRRKMEETAVVSSSRRNKGRGPIFIDGSKSSITVTNTIAYDIVSQLLTKEKRGYKITIVDGSNGRQLVNDCKIGRKSLAIVLKTTLLNVHFQPTEMVAMMAEWLFTKECKKHDSLSINRVGGDDGKMPHQHGDILLARDFNSEMFKASRHPNLVKLIGYCFEANQLFLVYEFMLDGNLEDLLYSGAIA</sequence>
<dbReference type="GO" id="GO:0016020">
    <property type="term" value="C:membrane"/>
    <property type="evidence" value="ECO:0007669"/>
    <property type="project" value="UniProtKB-SubCell"/>
</dbReference>